<keyword evidence="10" id="KW-0998">Cell outer membrane</keyword>
<evidence type="ECO:0000313" key="14">
    <source>
        <dbReference type="Proteomes" id="UP001165541"/>
    </source>
</evidence>
<dbReference type="RefSeq" id="WP_251778465.1">
    <property type="nucleotide sequence ID" value="NZ_JAMKFE010000006.1"/>
</dbReference>
<dbReference type="InterPro" id="IPR002299">
    <property type="entry name" value="Porin_Neis"/>
</dbReference>
<dbReference type="PANTHER" id="PTHR34501:SF9">
    <property type="entry name" value="MAJOR OUTER MEMBRANE PROTEIN P.IA"/>
    <property type="match status" value="1"/>
</dbReference>
<keyword evidence="14" id="KW-1185">Reference proteome</keyword>
<comment type="subunit">
    <text evidence="2">Homotrimer.</text>
</comment>
<dbReference type="Gene3D" id="2.40.160.10">
    <property type="entry name" value="Porin"/>
    <property type="match status" value="1"/>
</dbReference>
<dbReference type="PRINTS" id="PR00184">
    <property type="entry name" value="NEISSPPORIN"/>
</dbReference>
<evidence type="ECO:0000256" key="4">
    <source>
        <dbReference type="ARBA" id="ARBA00022452"/>
    </source>
</evidence>
<comment type="caution">
    <text evidence="13">The sequence shown here is derived from an EMBL/GenBank/DDBJ whole genome shotgun (WGS) entry which is preliminary data.</text>
</comment>
<evidence type="ECO:0000256" key="11">
    <source>
        <dbReference type="SAM" id="SignalP"/>
    </source>
</evidence>
<dbReference type="Proteomes" id="UP001165541">
    <property type="component" value="Unassembled WGS sequence"/>
</dbReference>
<dbReference type="InterPro" id="IPR033900">
    <property type="entry name" value="Gram_neg_porin_domain"/>
</dbReference>
<reference evidence="13" key="1">
    <citation type="submission" date="2022-05" db="EMBL/GenBank/DDBJ databases">
        <title>Schlegelella sp. nov., isolated from mangrove soil.</title>
        <authorList>
            <person name="Liu Y."/>
            <person name="Ge X."/>
            <person name="Liu W."/>
        </authorList>
    </citation>
    <scope>NUCLEOTIDE SEQUENCE</scope>
    <source>
        <strain evidence="13">S2-27</strain>
    </source>
</reference>
<keyword evidence="7" id="KW-0406">Ion transport</keyword>
<dbReference type="CDD" id="cd00342">
    <property type="entry name" value="gram_neg_porins"/>
    <property type="match status" value="1"/>
</dbReference>
<evidence type="ECO:0000256" key="5">
    <source>
        <dbReference type="ARBA" id="ARBA00022692"/>
    </source>
</evidence>
<dbReference type="InterPro" id="IPR050298">
    <property type="entry name" value="Gram-neg_bact_OMP"/>
</dbReference>
<feature type="domain" description="Porin" evidence="12">
    <location>
        <begin position="8"/>
        <end position="294"/>
    </location>
</feature>
<evidence type="ECO:0000256" key="8">
    <source>
        <dbReference type="ARBA" id="ARBA00023114"/>
    </source>
</evidence>
<name>A0ABT0YQK7_9BURK</name>
<keyword evidence="9" id="KW-0472">Membrane</keyword>
<protein>
    <submittedName>
        <fullName evidence="13">Porin</fullName>
    </submittedName>
</protein>
<evidence type="ECO:0000256" key="3">
    <source>
        <dbReference type="ARBA" id="ARBA00022448"/>
    </source>
</evidence>
<keyword evidence="3" id="KW-0813">Transport</keyword>
<feature type="chain" id="PRO_5045172541" evidence="11">
    <location>
        <begin position="23"/>
        <end position="309"/>
    </location>
</feature>
<gene>
    <name evidence="13" type="ORF">M8A51_11295</name>
</gene>
<dbReference type="PANTHER" id="PTHR34501">
    <property type="entry name" value="PROTEIN YDDL-RELATED"/>
    <property type="match status" value="1"/>
</dbReference>
<organism evidence="13 14">
    <name type="scientific">Caldimonas mangrovi</name>
    <dbReference type="NCBI Taxonomy" id="2944811"/>
    <lineage>
        <taxon>Bacteria</taxon>
        <taxon>Pseudomonadati</taxon>
        <taxon>Pseudomonadota</taxon>
        <taxon>Betaproteobacteria</taxon>
        <taxon>Burkholderiales</taxon>
        <taxon>Sphaerotilaceae</taxon>
        <taxon>Caldimonas</taxon>
    </lineage>
</organism>
<dbReference type="InterPro" id="IPR001702">
    <property type="entry name" value="Porin_Gram-ve"/>
</dbReference>
<dbReference type="InterPro" id="IPR023614">
    <property type="entry name" value="Porin_dom_sf"/>
</dbReference>
<keyword evidence="8" id="KW-0626">Porin</keyword>
<keyword evidence="4" id="KW-1134">Transmembrane beta strand</keyword>
<comment type="subcellular location">
    <subcellularLocation>
        <location evidence="1">Cell outer membrane</location>
        <topology evidence="1">Multi-pass membrane protein</topology>
    </subcellularLocation>
</comment>
<dbReference type="SUPFAM" id="SSF56935">
    <property type="entry name" value="Porins"/>
    <property type="match status" value="1"/>
</dbReference>
<accession>A0ABT0YQK7</accession>
<feature type="signal peptide" evidence="11">
    <location>
        <begin position="1"/>
        <end position="22"/>
    </location>
</feature>
<dbReference type="EMBL" id="JAMKFE010000006">
    <property type="protein sequence ID" value="MCM5680118.1"/>
    <property type="molecule type" value="Genomic_DNA"/>
</dbReference>
<evidence type="ECO:0000256" key="2">
    <source>
        <dbReference type="ARBA" id="ARBA00011233"/>
    </source>
</evidence>
<evidence type="ECO:0000256" key="6">
    <source>
        <dbReference type="ARBA" id="ARBA00022729"/>
    </source>
</evidence>
<keyword evidence="5" id="KW-0812">Transmembrane</keyword>
<evidence type="ECO:0000313" key="13">
    <source>
        <dbReference type="EMBL" id="MCM5680118.1"/>
    </source>
</evidence>
<evidence type="ECO:0000256" key="1">
    <source>
        <dbReference type="ARBA" id="ARBA00004571"/>
    </source>
</evidence>
<keyword evidence="6 11" id="KW-0732">Signal</keyword>
<evidence type="ECO:0000256" key="10">
    <source>
        <dbReference type="ARBA" id="ARBA00023237"/>
    </source>
</evidence>
<evidence type="ECO:0000259" key="12">
    <source>
        <dbReference type="Pfam" id="PF13609"/>
    </source>
</evidence>
<dbReference type="PRINTS" id="PR00182">
    <property type="entry name" value="ECOLNEIPORIN"/>
</dbReference>
<dbReference type="Pfam" id="PF13609">
    <property type="entry name" value="Porin_4"/>
    <property type="match status" value="1"/>
</dbReference>
<evidence type="ECO:0000256" key="9">
    <source>
        <dbReference type="ARBA" id="ARBA00023136"/>
    </source>
</evidence>
<sequence length="309" mass="32257">MKTIVSTAVATLLAGFAAAAGAQDVQLYGRVDQGYRYDSGRPGGAKHHIVAGSFNAFGLKGVEDLGGGLSAFFHIEHRFDASTGVANTPFWDEISVVGLRGGFGEIKLGRQGGPFGAAPDPDAFGGDTVGGRGERKAGADDKYNNGIVYGTPDFNGFSAAVGASLSEGAPGLKTGLSGVLKYAAGPLTAAVSFARRANRDQAWALGGTYDFGVAKALLAVAHNDGDHSDVERSTFDLGAIVPMGPGSLRAKFNHDKIDTAGDDVKTKNLGVGYWYDMSKRTVLYTDLGVEKTDGSKRVNRFDAGIRHNF</sequence>
<proteinExistence type="predicted"/>
<evidence type="ECO:0000256" key="7">
    <source>
        <dbReference type="ARBA" id="ARBA00023065"/>
    </source>
</evidence>